<dbReference type="InterPro" id="IPR017452">
    <property type="entry name" value="GPCR_Rhodpsn_7TM"/>
</dbReference>
<feature type="domain" description="G-protein coupled receptors family 1 profile" evidence="9">
    <location>
        <begin position="1"/>
        <end position="242"/>
    </location>
</feature>
<dbReference type="GO" id="GO:0005886">
    <property type="term" value="C:plasma membrane"/>
    <property type="evidence" value="ECO:0007669"/>
    <property type="project" value="TreeGrafter"/>
</dbReference>
<feature type="transmembrane region" description="Helical" evidence="8">
    <location>
        <begin position="81"/>
        <end position="100"/>
    </location>
</feature>
<gene>
    <name evidence="11" type="ORF">EDS130_LOCUS38511</name>
    <name evidence="10" type="ORF">XAT740_LOCUS14260</name>
</gene>
<evidence type="ECO:0000313" key="12">
    <source>
        <dbReference type="Proteomes" id="UP000663828"/>
    </source>
</evidence>
<evidence type="ECO:0000256" key="2">
    <source>
        <dbReference type="ARBA" id="ARBA00022692"/>
    </source>
</evidence>
<keyword evidence="7" id="KW-0807">Transducer</keyword>
<keyword evidence="4" id="KW-0297">G-protein coupled receptor</keyword>
<feature type="transmembrane region" description="Helical" evidence="8">
    <location>
        <begin position="36"/>
        <end position="60"/>
    </location>
</feature>
<evidence type="ECO:0000313" key="10">
    <source>
        <dbReference type="EMBL" id="CAF1021538.1"/>
    </source>
</evidence>
<feature type="transmembrane region" description="Helical" evidence="8">
    <location>
        <begin position="188"/>
        <end position="209"/>
    </location>
</feature>
<evidence type="ECO:0000256" key="7">
    <source>
        <dbReference type="ARBA" id="ARBA00023224"/>
    </source>
</evidence>
<keyword evidence="5 8" id="KW-0472">Membrane</keyword>
<dbReference type="Proteomes" id="UP000663828">
    <property type="component" value="Unassembled WGS sequence"/>
</dbReference>
<comment type="subcellular location">
    <subcellularLocation>
        <location evidence="1">Membrane</location>
        <topology evidence="1">Multi-pass membrane protein</topology>
    </subcellularLocation>
</comment>
<evidence type="ECO:0000256" key="6">
    <source>
        <dbReference type="ARBA" id="ARBA00023170"/>
    </source>
</evidence>
<dbReference type="SUPFAM" id="SSF81321">
    <property type="entry name" value="Family A G protein-coupled receptor-like"/>
    <property type="match status" value="1"/>
</dbReference>
<dbReference type="InterPro" id="IPR000276">
    <property type="entry name" value="GPCR_Rhodpsn"/>
</dbReference>
<dbReference type="Pfam" id="PF00001">
    <property type="entry name" value="7tm_1"/>
    <property type="match status" value="1"/>
</dbReference>
<dbReference type="PROSITE" id="PS50262">
    <property type="entry name" value="G_PROTEIN_RECEP_F1_2"/>
    <property type="match status" value="1"/>
</dbReference>
<evidence type="ECO:0000313" key="13">
    <source>
        <dbReference type="Proteomes" id="UP000663852"/>
    </source>
</evidence>
<dbReference type="GO" id="GO:0004930">
    <property type="term" value="F:G protein-coupled receptor activity"/>
    <property type="evidence" value="ECO:0007669"/>
    <property type="project" value="UniProtKB-KW"/>
</dbReference>
<comment type="caution">
    <text evidence="11">The sequence shown here is derived from an EMBL/GenBank/DDBJ whole genome shotgun (WGS) entry which is preliminary data.</text>
</comment>
<evidence type="ECO:0000256" key="3">
    <source>
        <dbReference type="ARBA" id="ARBA00022989"/>
    </source>
</evidence>
<evidence type="ECO:0000256" key="5">
    <source>
        <dbReference type="ARBA" id="ARBA00023136"/>
    </source>
</evidence>
<dbReference type="PANTHER" id="PTHR24243:SF230">
    <property type="entry name" value="G-PROTEIN COUPLED RECEPTORS FAMILY 1 PROFILE DOMAIN-CONTAINING PROTEIN"/>
    <property type="match status" value="1"/>
</dbReference>
<proteinExistence type="predicted"/>
<evidence type="ECO:0000256" key="4">
    <source>
        <dbReference type="ARBA" id="ARBA00023040"/>
    </source>
</evidence>
<dbReference type="AlphaFoldDB" id="A0A815NNG1"/>
<evidence type="ECO:0000256" key="8">
    <source>
        <dbReference type="SAM" id="Phobius"/>
    </source>
</evidence>
<keyword evidence="3 8" id="KW-1133">Transmembrane helix</keyword>
<evidence type="ECO:0000259" key="9">
    <source>
        <dbReference type="PROSITE" id="PS50262"/>
    </source>
</evidence>
<keyword evidence="2 8" id="KW-0812">Transmembrane</keyword>
<dbReference type="EMBL" id="CAJNOR010000852">
    <property type="protein sequence ID" value="CAF1021538.1"/>
    <property type="molecule type" value="Genomic_DNA"/>
</dbReference>
<feature type="transmembrane region" description="Helical" evidence="8">
    <location>
        <begin position="221"/>
        <end position="241"/>
    </location>
</feature>
<dbReference type="CDD" id="cd00637">
    <property type="entry name" value="7tm_classA_rhodopsin-like"/>
    <property type="match status" value="1"/>
</dbReference>
<keyword evidence="12" id="KW-1185">Reference proteome</keyword>
<dbReference type="EMBL" id="CAJNOJ010000404">
    <property type="protein sequence ID" value="CAF1435692.1"/>
    <property type="molecule type" value="Genomic_DNA"/>
</dbReference>
<feature type="transmembrane region" description="Helical" evidence="8">
    <location>
        <begin position="120"/>
        <end position="146"/>
    </location>
</feature>
<reference evidence="11" key="1">
    <citation type="submission" date="2021-02" db="EMBL/GenBank/DDBJ databases">
        <authorList>
            <person name="Nowell W R."/>
        </authorList>
    </citation>
    <scope>NUCLEOTIDE SEQUENCE</scope>
</reference>
<accession>A0A815NNG1</accession>
<evidence type="ECO:0000313" key="11">
    <source>
        <dbReference type="EMBL" id="CAF1435692.1"/>
    </source>
</evidence>
<name>A0A815NNG1_ADIRI</name>
<dbReference type="PANTHER" id="PTHR24243">
    <property type="entry name" value="G-PROTEIN COUPLED RECEPTOR"/>
    <property type="match status" value="1"/>
</dbReference>
<protein>
    <recommendedName>
        <fullName evidence="9">G-protein coupled receptors family 1 profile domain-containing protein</fullName>
    </recommendedName>
</protein>
<evidence type="ECO:0000256" key="1">
    <source>
        <dbReference type="ARBA" id="ARBA00004141"/>
    </source>
</evidence>
<dbReference type="Gene3D" id="1.20.1070.10">
    <property type="entry name" value="Rhodopsin 7-helix transmembrane proteins"/>
    <property type="match status" value="1"/>
</dbReference>
<dbReference type="Proteomes" id="UP000663852">
    <property type="component" value="Unassembled WGS sequence"/>
</dbReference>
<dbReference type="OrthoDB" id="10032477at2759"/>
<sequence>MSFVHLIVLCFGCLVRIIITFSGFDLTHSSLFFCKFRIYFLTLGIFLSRYYLCLISIDRWMIISLNAQIRLLSNPHRTQQIILITTPLWIIFYINTPIGFRQESNGCVASSDGFYSTFYLISNICLTIIPIIIVMVFVTLILYRIIYKRAIDRRQQIVRPIEIVERNIINHRFAQLSNKNRQLIRINLIQVLSFIIFNCPNTIYTMYSYITQTYKKSIDRIAIDSFFVYLASYLLYTHCAVS</sequence>
<keyword evidence="6" id="KW-0675">Receptor</keyword>
<organism evidence="11 13">
    <name type="scientific">Adineta ricciae</name>
    <name type="common">Rotifer</name>
    <dbReference type="NCBI Taxonomy" id="249248"/>
    <lineage>
        <taxon>Eukaryota</taxon>
        <taxon>Metazoa</taxon>
        <taxon>Spiralia</taxon>
        <taxon>Gnathifera</taxon>
        <taxon>Rotifera</taxon>
        <taxon>Eurotatoria</taxon>
        <taxon>Bdelloidea</taxon>
        <taxon>Adinetida</taxon>
        <taxon>Adinetidae</taxon>
        <taxon>Adineta</taxon>
    </lineage>
</organism>